<feature type="transmembrane region" description="Helical" evidence="2">
    <location>
        <begin position="97"/>
        <end position="119"/>
    </location>
</feature>
<gene>
    <name evidence="3" type="ORF">VNO78_13052</name>
</gene>
<feature type="transmembrane region" description="Helical" evidence="2">
    <location>
        <begin position="47"/>
        <end position="68"/>
    </location>
</feature>
<evidence type="ECO:0008006" key="5">
    <source>
        <dbReference type="Google" id="ProtNLM"/>
    </source>
</evidence>
<sequence length="121" mass="12484">MFCGLSQAYKYLNPPSIPTPSNLSSLFYYLNILSIIRFTFTMASQAISFNSLAITLVMTLFFVVVATADQVGAPTPSASTTGPPAPGPGGPAPTSSVGVVSSSLGLIGASIVLYVLAIIKH</sequence>
<keyword evidence="2" id="KW-0472">Membrane</keyword>
<name>A0AAN9SRV3_PSOTE</name>
<comment type="caution">
    <text evidence="3">The sequence shown here is derived from an EMBL/GenBank/DDBJ whole genome shotgun (WGS) entry which is preliminary data.</text>
</comment>
<evidence type="ECO:0000256" key="1">
    <source>
        <dbReference type="SAM" id="MobiDB-lite"/>
    </source>
</evidence>
<keyword evidence="4" id="KW-1185">Reference proteome</keyword>
<evidence type="ECO:0000313" key="4">
    <source>
        <dbReference type="Proteomes" id="UP001386955"/>
    </source>
</evidence>
<dbReference type="EMBL" id="JAYMYS010000003">
    <property type="protein sequence ID" value="KAK7401511.1"/>
    <property type="molecule type" value="Genomic_DNA"/>
</dbReference>
<proteinExistence type="predicted"/>
<evidence type="ECO:0000313" key="3">
    <source>
        <dbReference type="EMBL" id="KAK7401511.1"/>
    </source>
</evidence>
<accession>A0AAN9SRV3</accession>
<keyword evidence="2" id="KW-1133">Transmembrane helix</keyword>
<dbReference type="Proteomes" id="UP001386955">
    <property type="component" value="Unassembled WGS sequence"/>
</dbReference>
<feature type="region of interest" description="Disordered" evidence="1">
    <location>
        <begin position="73"/>
        <end position="94"/>
    </location>
</feature>
<reference evidence="3 4" key="1">
    <citation type="submission" date="2024-01" db="EMBL/GenBank/DDBJ databases">
        <title>The genomes of 5 underutilized Papilionoideae crops provide insights into root nodulation and disease resistanc.</title>
        <authorList>
            <person name="Jiang F."/>
        </authorList>
    </citation>
    <scope>NUCLEOTIDE SEQUENCE [LARGE SCALE GENOMIC DNA]</scope>
    <source>
        <strain evidence="3">DUOXIRENSHENG_FW03</strain>
        <tissue evidence="3">Leaves</tissue>
    </source>
</reference>
<evidence type="ECO:0000256" key="2">
    <source>
        <dbReference type="SAM" id="Phobius"/>
    </source>
</evidence>
<dbReference type="AlphaFoldDB" id="A0AAN9SRV3"/>
<protein>
    <recommendedName>
        <fullName evidence="5">Transmembrane protein</fullName>
    </recommendedName>
</protein>
<feature type="compositionally biased region" description="Low complexity" evidence="1">
    <location>
        <begin position="73"/>
        <end position="82"/>
    </location>
</feature>
<organism evidence="3 4">
    <name type="scientific">Psophocarpus tetragonolobus</name>
    <name type="common">Winged bean</name>
    <name type="synonym">Dolichos tetragonolobus</name>
    <dbReference type="NCBI Taxonomy" id="3891"/>
    <lineage>
        <taxon>Eukaryota</taxon>
        <taxon>Viridiplantae</taxon>
        <taxon>Streptophyta</taxon>
        <taxon>Embryophyta</taxon>
        <taxon>Tracheophyta</taxon>
        <taxon>Spermatophyta</taxon>
        <taxon>Magnoliopsida</taxon>
        <taxon>eudicotyledons</taxon>
        <taxon>Gunneridae</taxon>
        <taxon>Pentapetalae</taxon>
        <taxon>rosids</taxon>
        <taxon>fabids</taxon>
        <taxon>Fabales</taxon>
        <taxon>Fabaceae</taxon>
        <taxon>Papilionoideae</taxon>
        <taxon>50 kb inversion clade</taxon>
        <taxon>NPAAA clade</taxon>
        <taxon>indigoferoid/millettioid clade</taxon>
        <taxon>Phaseoleae</taxon>
        <taxon>Psophocarpus</taxon>
    </lineage>
</organism>
<keyword evidence="2" id="KW-0812">Transmembrane</keyword>